<dbReference type="Proteomes" id="UP000477680">
    <property type="component" value="Chromosome"/>
</dbReference>
<keyword evidence="2" id="KW-1185">Reference proteome</keyword>
<dbReference type="KEGG" id="kim:G3T16_04815"/>
<organism evidence="1 2">
    <name type="scientific">Kineobactrum salinum</name>
    <dbReference type="NCBI Taxonomy" id="2708301"/>
    <lineage>
        <taxon>Bacteria</taxon>
        <taxon>Pseudomonadati</taxon>
        <taxon>Pseudomonadota</taxon>
        <taxon>Gammaproteobacteria</taxon>
        <taxon>Cellvibrionales</taxon>
        <taxon>Halieaceae</taxon>
        <taxon>Kineobactrum</taxon>
    </lineage>
</organism>
<dbReference type="AlphaFoldDB" id="A0A6C0TZM0"/>
<evidence type="ECO:0000313" key="1">
    <source>
        <dbReference type="EMBL" id="QIB64809.1"/>
    </source>
</evidence>
<dbReference type="RefSeq" id="WP_163494059.1">
    <property type="nucleotide sequence ID" value="NZ_CP048711.1"/>
</dbReference>
<dbReference type="EMBL" id="CP048711">
    <property type="protein sequence ID" value="QIB64809.1"/>
    <property type="molecule type" value="Genomic_DNA"/>
</dbReference>
<proteinExistence type="predicted"/>
<accession>A0A6C0TZM0</accession>
<sequence length="68" mass="7601">MSTSRGGLSVDVTVQMEVPLPVLYRLLRDRNLFACEFRCLDSKSHQVGCWALKSCCLAEPEAELAVEQ</sequence>
<protein>
    <submittedName>
        <fullName evidence="1">Uncharacterized protein</fullName>
    </submittedName>
</protein>
<name>A0A6C0TZM0_9GAMM</name>
<gene>
    <name evidence="1" type="ORF">G3T16_04815</name>
</gene>
<reference evidence="1 2" key="1">
    <citation type="submission" date="2020-02" db="EMBL/GenBank/DDBJ databases">
        <title>Genome sequencing for Kineobactrum sp. M2.</title>
        <authorList>
            <person name="Park S.-J."/>
        </authorList>
    </citation>
    <scope>NUCLEOTIDE SEQUENCE [LARGE SCALE GENOMIC DNA]</scope>
    <source>
        <strain evidence="1 2">M2</strain>
    </source>
</reference>
<evidence type="ECO:0000313" key="2">
    <source>
        <dbReference type="Proteomes" id="UP000477680"/>
    </source>
</evidence>